<reference evidence="2" key="1">
    <citation type="submission" date="2011-04" db="EMBL/GenBank/DDBJ databases">
        <title>The complete genome of Treponema brennaborense DSM 12168.</title>
        <authorList>
            <person name="Lucas S."/>
            <person name="Han J."/>
            <person name="Lapidus A."/>
            <person name="Bruce D."/>
            <person name="Goodwin L."/>
            <person name="Pitluck S."/>
            <person name="Peters L."/>
            <person name="Kyrpides N."/>
            <person name="Mavromatis K."/>
            <person name="Ivanova N."/>
            <person name="Mikhailova N."/>
            <person name="Pagani I."/>
            <person name="Teshima H."/>
            <person name="Detter J.C."/>
            <person name="Tapia R."/>
            <person name="Han C."/>
            <person name="Land M."/>
            <person name="Hauser L."/>
            <person name="Markowitz V."/>
            <person name="Cheng J.-F."/>
            <person name="Hugenholtz P."/>
            <person name="Woyke T."/>
            <person name="Wu D."/>
            <person name="Gronow S."/>
            <person name="Wellnitz S."/>
            <person name="Brambilla E."/>
            <person name="Klenk H.-P."/>
            <person name="Eisen J.A."/>
        </authorList>
    </citation>
    <scope>NUCLEOTIDE SEQUENCE [LARGE SCALE GENOMIC DNA]</scope>
    <source>
        <strain evidence="2">DSM 12168 / CIP 105900 / DD5/3</strain>
    </source>
</reference>
<evidence type="ECO:0000313" key="1">
    <source>
        <dbReference type="EMBL" id="AEE16337.1"/>
    </source>
</evidence>
<name>F4LJ80_TREBD</name>
<dbReference type="HOGENOM" id="CLU_122635_0_0_12"/>
<evidence type="ECO:0000313" key="2">
    <source>
        <dbReference type="Proteomes" id="UP000006546"/>
    </source>
</evidence>
<sequence length="144" mass="16392">MNTDMERKEINDVYLIIDRILPLIDQAERKFRSAQTWGIVDILGGGLITDLIKHSHLGSAGNIMNQINSLLHDLQRELRDVAFPVDYSMNTASFATFADFIFDGILADVYMQSKIMTSIDQIRELRRRLLVLKGALNGQLNGRR</sequence>
<protein>
    <submittedName>
        <fullName evidence="1">Uncharacterized protein</fullName>
    </submittedName>
</protein>
<dbReference type="AlphaFoldDB" id="F4LJ80"/>
<dbReference type="KEGG" id="tbe:Trebr_0901"/>
<proteinExistence type="predicted"/>
<organism evidence="1 2">
    <name type="scientific">Treponema brennaborense (strain DSM 12168 / CIP 105900 / DD5/3)</name>
    <dbReference type="NCBI Taxonomy" id="906968"/>
    <lineage>
        <taxon>Bacteria</taxon>
        <taxon>Pseudomonadati</taxon>
        <taxon>Spirochaetota</taxon>
        <taxon>Spirochaetia</taxon>
        <taxon>Spirochaetales</taxon>
        <taxon>Treponemataceae</taxon>
        <taxon>Treponema</taxon>
    </lineage>
</organism>
<dbReference type="eggNOG" id="COG3064">
    <property type="taxonomic scope" value="Bacteria"/>
</dbReference>
<gene>
    <name evidence="1" type="ordered locus">Trebr_0901</name>
</gene>
<dbReference type="RefSeq" id="WP_013758056.1">
    <property type="nucleotide sequence ID" value="NC_015500.1"/>
</dbReference>
<keyword evidence="2" id="KW-1185">Reference proteome</keyword>
<accession>F4LJ80</accession>
<dbReference type="STRING" id="906968.Trebr_0901"/>
<dbReference type="EMBL" id="CP002696">
    <property type="protein sequence ID" value="AEE16337.1"/>
    <property type="molecule type" value="Genomic_DNA"/>
</dbReference>
<dbReference type="Proteomes" id="UP000006546">
    <property type="component" value="Chromosome"/>
</dbReference>